<dbReference type="Proteomes" id="UP000051260">
    <property type="component" value="Unassembled WGS sequence"/>
</dbReference>
<gene>
    <name evidence="2" type="ORF">RUE5091_00742</name>
</gene>
<evidence type="ECO:0000313" key="2">
    <source>
        <dbReference type="EMBL" id="CUJ88650.1"/>
    </source>
</evidence>
<feature type="region of interest" description="Disordered" evidence="1">
    <location>
        <begin position="26"/>
        <end position="64"/>
    </location>
</feature>
<evidence type="ECO:0000256" key="1">
    <source>
        <dbReference type="SAM" id="MobiDB-lite"/>
    </source>
</evidence>
<reference evidence="3" key="1">
    <citation type="submission" date="2015-09" db="EMBL/GenBank/DDBJ databases">
        <authorList>
            <person name="Rodrigo-Torres L."/>
            <person name="Arahal D.R."/>
        </authorList>
    </citation>
    <scope>NUCLEOTIDE SEQUENCE [LARGE SCALE GENOMIC DNA]</scope>
    <source>
        <strain evidence="3">CECT 5091</strain>
    </source>
</reference>
<proteinExistence type="predicted"/>
<protein>
    <submittedName>
        <fullName evidence="2">Uncharacterized protein</fullName>
    </submittedName>
</protein>
<dbReference type="OrthoDB" id="7876991at2"/>
<keyword evidence="3" id="KW-1185">Reference proteome</keyword>
<dbReference type="AlphaFoldDB" id="A0A0N7M8L0"/>
<dbReference type="STRING" id="1715692.RUE5091_00742"/>
<name>A0A0N7M8L0_9RHOB</name>
<accession>A0A0N7M8L0</accession>
<feature type="compositionally biased region" description="Polar residues" evidence="1">
    <location>
        <begin position="46"/>
        <end position="64"/>
    </location>
</feature>
<sequence length="73" mass="8493">MNANRIIDMIVRQVMRRLVNKGVNKGFDMADRMGGKGQQSGEPKRANNNGPRPSQNLKQAQRMTRQMRRFMKF</sequence>
<dbReference type="RefSeq" id="WP_058280520.1">
    <property type="nucleotide sequence ID" value="NZ_CYUD01000002.1"/>
</dbReference>
<evidence type="ECO:0000313" key="3">
    <source>
        <dbReference type="Proteomes" id="UP000051260"/>
    </source>
</evidence>
<organism evidence="2 3">
    <name type="scientific">Ruegeria denitrificans</name>
    <dbReference type="NCBI Taxonomy" id="1715692"/>
    <lineage>
        <taxon>Bacteria</taxon>
        <taxon>Pseudomonadati</taxon>
        <taxon>Pseudomonadota</taxon>
        <taxon>Alphaproteobacteria</taxon>
        <taxon>Rhodobacterales</taxon>
        <taxon>Roseobacteraceae</taxon>
        <taxon>Ruegeria</taxon>
    </lineage>
</organism>
<dbReference type="EMBL" id="CYUD01000002">
    <property type="protein sequence ID" value="CUJ88650.1"/>
    <property type="molecule type" value="Genomic_DNA"/>
</dbReference>